<dbReference type="InterPro" id="IPR052589">
    <property type="entry name" value="Arf-GAP_dual-PH_domain"/>
</dbReference>
<comment type="caution">
    <text evidence="11">The sequence shown here is derived from an EMBL/GenBank/DDBJ whole genome shotgun (WGS) entry which is preliminary data.</text>
</comment>
<dbReference type="STRING" id="33528.ENSGAFP00000028095"/>
<organism evidence="11 12">
    <name type="scientific">Gambusia affinis</name>
    <name type="common">Western mosquitofish</name>
    <name type="synonym">Heterandria affinis</name>
    <dbReference type="NCBI Taxonomy" id="33528"/>
    <lineage>
        <taxon>Eukaryota</taxon>
        <taxon>Metazoa</taxon>
        <taxon>Chordata</taxon>
        <taxon>Craniata</taxon>
        <taxon>Vertebrata</taxon>
        <taxon>Euteleostomi</taxon>
        <taxon>Actinopterygii</taxon>
        <taxon>Neopterygii</taxon>
        <taxon>Teleostei</taxon>
        <taxon>Neoteleostei</taxon>
        <taxon>Acanthomorphata</taxon>
        <taxon>Ovalentaria</taxon>
        <taxon>Atherinomorphae</taxon>
        <taxon>Cyprinodontiformes</taxon>
        <taxon>Poeciliidae</taxon>
        <taxon>Poeciliinae</taxon>
        <taxon>Gambusia</taxon>
    </lineage>
</organism>
<dbReference type="SUPFAM" id="SSF57863">
    <property type="entry name" value="ArfGap/RecO-like zinc finger"/>
    <property type="match status" value="1"/>
</dbReference>
<dbReference type="SMART" id="SM00233">
    <property type="entry name" value="PH"/>
    <property type="match status" value="2"/>
</dbReference>
<proteinExistence type="predicted"/>
<sequence length="451" mass="52579">MTNERNKKILLELVKQPENSHCADCGAPEPDWASYKIGVFVCLNCSGIHRNLSSRVKSIRLDNWEDDLVEFMKSTGNANARAVYEKAVPPYYYRPMKNDCNVLRDQWIRAKYQRMEFNGETKYPPLAYTTGFYEGILWKKGKDNMQFQKRKFVLSEREFTLLYYNKEDESKGPKAVISIKDLNATFQPQKICHPHGLQITYQDENKTRNLYVYHESSEEIVTWYNSIRAARYAYLKTAYPTGTDDDLVPMITRNYLKEGYMEKTGPLKESFKKRWFILDSQNRKLLYFKDQLVQTTLPLTLIPTYCTDAEELGVIFIGTESNGYSVKECVPKHTRGNKWKCGIMVQTPERQFVFMCEQEREQKQWLNVLRKVLSRPMSPQDYSEFDNCWCDFDLLLTCDLTQTVVEPQKSFGKWPSVLSYKGGGCLTAGGPDVRKPLRLEEEEAGEEGRRL</sequence>
<dbReference type="InterPro" id="IPR038508">
    <property type="entry name" value="ArfGAP_dom_sf"/>
</dbReference>
<evidence type="ECO:0000256" key="3">
    <source>
        <dbReference type="ARBA" id="ARBA00022490"/>
    </source>
</evidence>
<dbReference type="PRINTS" id="PR00405">
    <property type="entry name" value="REVINTRACTNG"/>
</dbReference>
<evidence type="ECO:0000259" key="10">
    <source>
        <dbReference type="PROSITE" id="PS50115"/>
    </source>
</evidence>
<evidence type="ECO:0000313" key="12">
    <source>
        <dbReference type="Proteomes" id="UP000250572"/>
    </source>
</evidence>
<gene>
    <name evidence="11" type="ORF">CCH79_00014579</name>
</gene>
<dbReference type="InterPro" id="IPR011993">
    <property type="entry name" value="PH-like_dom_sf"/>
</dbReference>
<keyword evidence="12" id="KW-1185">Reference proteome</keyword>
<evidence type="ECO:0000259" key="9">
    <source>
        <dbReference type="PROSITE" id="PS50003"/>
    </source>
</evidence>
<dbReference type="FunFam" id="1.10.220.150:FF:000011">
    <property type="entry name" value="Arf-GAP with dual PH domain-containing protein 1"/>
    <property type="match status" value="1"/>
</dbReference>
<dbReference type="EMBL" id="NHOQ01002164">
    <property type="protein sequence ID" value="PWA19287.1"/>
    <property type="molecule type" value="Genomic_DNA"/>
</dbReference>
<dbReference type="PANTHER" id="PTHR46021">
    <property type="entry name" value="ARF-GAP WITH DUAL PH DOMAIN-CONTAINING PROTEIN 1-LIKE PROTEIN"/>
    <property type="match status" value="1"/>
</dbReference>
<name>A0A315V8R0_GAMAF</name>
<dbReference type="GO" id="GO:0005096">
    <property type="term" value="F:GTPase activator activity"/>
    <property type="evidence" value="ECO:0007669"/>
    <property type="project" value="UniProtKB-KW"/>
</dbReference>
<evidence type="ECO:0000313" key="11">
    <source>
        <dbReference type="EMBL" id="PWA19287.1"/>
    </source>
</evidence>
<dbReference type="GO" id="GO:0007507">
    <property type="term" value="P:heart development"/>
    <property type="evidence" value="ECO:0007669"/>
    <property type="project" value="TreeGrafter"/>
</dbReference>
<evidence type="ECO:0000256" key="1">
    <source>
        <dbReference type="ARBA" id="ARBA00004496"/>
    </source>
</evidence>
<dbReference type="PROSITE" id="PS50115">
    <property type="entry name" value="ARFGAP"/>
    <property type="match status" value="1"/>
</dbReference>
<dbReference type="GO" id="GO:0008270">
    <property type="term" value="F:zinc ion binding"/>
    <property type="evidence" value="ECO:0007669"/>
    <property type="project" value="UniProtKB-KW"/>
</dbReference>
<dbReference type="Pfam" id="PF01412">
    <property type="entry name" value="ArfGap"/>
    <property type="match status" value="1"/>
</dbReference>
<keyword evidence="7" id="KW-0862">Zinc</keyword>
<dbReference type="CDD" id="cd08832">
    <property type="entry name" value="ArfGap_ADAP"/>
    <property type="match status" value="1"/>
</dbReference>
<dbReference type="SMART" id="SM00105">
    <property type="entry name" value="ArfGap"/>
    <property type="match status" value="1"/>
</dbReference>
<protein>
    <recommendedName>
        <fullName evidence="13">ArfGAP with dual PH domains 2</fullName>
    </recommendedName>
</protein>
<dbReference type="PANTHER" id="PTHR46021:SF6">
    <property type="entry name" value="ARF-GAP WITH DUAL PH DOMAIN-CONTAINING PROTEIN 2"/>
    <property type="match status" value="1"/>
</dbReference>
<reference evidence="11 12" key="1">
    <citation type="journal article" date="2018" name="G3 (Bethesda)">
        <title>A High-Quality Reference Genome for the Invasive Mosquitofish Gambusia affinis Using a Chicago Library.</title>
        <authorList>
            <person name="Hoffberg S.L."/>
            <person name="Troendle N.J."/>
            <person name="Glenn T.C."/>
            <person name="Mahmud O."/>
            <person name="Louha S."/>
            <person name="Chalopin D."/>
            <person name="Bennetzen J.L."/>
            <person name="Mauricio R."/>
        </authorList>
    </citation>
    <scope>NUCLEOTIDE SEQUENCE [LARGE SCALE GENOMIC DNA]</scope>
    <source>
        <strain evidence="11">NE01/NJP1002.9</strain>
        <tissue evidence="11">Muscle</tissue>
    </source>
</reference>
<keyword evidence="2" id="KW-0343">GTPase activation</keyword>
<accession>A0A315V8R0</accession>
<keyword evidence="5" id="KW-0677">Repeat</keyword>
<dbReference type="GO" id="GO:0005886">
    <property type="term" value="C:plasma membrane"/>
    <property type="evidence" value="ECO:0007669"/>
    <property type="project" value="TreeGrafter"/>
</dbReference>
<dbReference type="GO" id="GO:1902936">
    <property type="term" value="F:phosphatidylinositol bisphosphate binding"/>
    <property type="evidence" value="ECO:0007669"/>
    <property type="project" value="InterPro"/>
</dbReference>
<dbReference type="PROSITE" id="PS50003">
    <property type="entry name" value="PH_DOMAIN"/>
    <property type="match status" value="2"/>
</dbReference>
<keyword evidence="6 8" id="KW-0863">Zinc-finger</keyword>
<evidence type="ECO:0000256" key="8">
    <source>
        <dbReference type="PROSITE-ProRule" id="PRU00288"/>
    </source>
</evidence>
<comment type="subcellular location">
    <subcellularLocation>
        <location evidence="1">Cytoplasm</location>
    </subcellularLocation>
</comment>
<dbReference type="Gene3D" id="2.30.29.30">
    <property type="entry name" value="Pleckstrin-homology domain (PH domain)/Phosphotyrosine-binding domain (PTB)"/>
    <property type="match status" value="2"/>
</dbReference>
<dbReference type="InterPro" id="IPR037278">
    <property type="entry name" value="ARFGAP/RecO"/>
</dbReference>
<evidence type="ECO:0000256" key="6">
    <source>
        <dbReference type="ARBA" id="ARBA00022771"/>
    </source>
</evidence>
<feature type="domain" description="PH" evidence="9">
    <location>
        <begin position="130"/>
        <end position="232"/>
    </location>
</feature>
<dbReference type="GO" id="GO:0005737">
    <property type="term" value="C:cytoplasm"/>
    <property type="evidence" value="ECO:0007669"/>
    <property type="project" value="UniProtKB-SubCell"/>
</dbReference>
<keyword evidence="4" id="KW-0479">Metal-binding</keyword>
<dbReference type="Proteomes" id="UP000250572">
    <property type="component" value="Unassembled WGS sequence"/>
</dbReference>
<dbReference type="FunFam" id="2.30.29.30:FF:000080">
    <property type="entry name" value="Arf-GAP with dual PH domain-containing protein 1"/>
    <property type="match status" value="1"/>
</dbReference>
<dbReference type="GO" id="GO:0005547">
    <property type="term" value="F:phosphatidylinositol-3,4,5-trisphosphate binding"/>
    <property type="evidence" value="ECO:0007669"/>
    <property type="project" value="TreeGrafter"/>
</dbReference>
<dbReference type="InterPro" id="IPR001849">
    <property type="entry name" value="PH_domain"/>
</dbReference>
<dbReference type="Pfam" id="PF00169">
    <property type="entry name" value="PH"/>
    <property type="match status" value="2"/>
</dbReference>
<evidence type="ECO:0000256" key="4">
    <source>
        <dbReference type="ARBA" id="ARBA00022723"/>
    </source>
</evidence>
<evidence type="ECO:0000256" key="2">
    <source>
        <dbReference type="ARBA" id="ARBA00022468"/>
    </source>
</evidence>
<dbReference type="InterPro" id="IPR001164">
    <property type="entry name" value="ArfGAP_dom"/>
</dbReference>
<keyword evidence="3" id="KW-0963">Cytoplasm</keyword>
<dbReference type="Gene3D" id="1.10.220.150">
    <property type="entry name" value="Arf GTPase activating protein"/>
    <property type="match status" value="1"/>
</dbReference>
<dbReference type="SUPFAM" id="SSF50729">
    <property type="entry name" value="PH domain-like"/>
    <property type="match status" value="2"/>
</dbReference>
<evidence type="ECO:0000256" key="7">
    <source>
        <dbReference type="ARBA" id="ARBA00022833"/>
    </source>
</evidence>
<dbReference type="AlphaFoldDB" id="A0A315V8R0"/>
<dbReference type="FunFam" id="2.30.29.30:FF:000099">
    <property type="entry name" value="Arf-GAP with dual PH domain-containing protein 1"/>
    <property type="match status" value="1"/>
</dbReference>
<evidence type="ECO:0000256" key="5">
    <source>
        <dbReference type="ARBA" id="ARBA00022737"/>
    </source>
</evidence>
<feature type="domain" description="PH" evidence="9">
    <location>
        <begin position="254"/>
        <end position="374"/>
    </location>
</feature>
<feature type="domain" description="Arf-GAP" evidence="10">
    <location>
        <begin position="7"/>
        <end position="117"/>
    </location>
</feature>
<dbReference type="InterPro" id="IPR037849">
    <property type="entry name" value="PH1_ADAP"/>
</dbReference>
<dbReference type="CDD" id="cd13252">
    <property type="entry name" value="PH1_ADAP"/>
    <property type="match status" value="1"/>
</dbReference>
<evidence type="ECO:0008006" key="13">
    <source>
        <dbReference type="Google" id="ProtNLM"/>
    </source>
</evidence>